<dbReference type="InterPro" id="IPR027417">
    <property type="entry name" value="P-loop_NTPase"/>
</dbReference>
<dbReference type="GeneID" id="113707210"/>
<reference evidence="2" key="1">
    <citation type="journal article" date="2025" name="Foods">
        <title>Unveiling the Microbial Signatures of Arabica Coffee Cherries: Insights into Ripeness Specific Diversity, Functional Traits, and Implications for Quality and Safety.</title>
        <authorList>
            <consortium name="RefSeq"/>
            <person name="Tenea G.N."/>
            <person name="Cifuentes V."/>
            <person name="Reyes P."/>
            <person name="Cevallos-Vallejos M."/>
        </authorList>
    </citation>
    <scope>NUCLEOTIDE SEQUENCE [LARGE SCALE GENOMIC DNA]</scope>
</reference>
<organism evidence="2 3">
    <name type="scientific">Coffea arabica</name>
    <name type="common">Arabian coffee</name>
    <dbReference type="NCBI Taxonomy" id="13443"/>
    <lineage>
        <taxon>Eukaryota</taxon>
        <taxon>Viridiplantae</taxon>
        <taxon>Streptophyta</taxon>
        <taxon>Embryophyta</taxon>
        <taxon>Tracheophyta</taxon>
        <taxon>Spermatophyta</taxon>
        <taxon>Magnoliopsida</taxon>
        <taxon>eudicotyledons</taxon>
        <taxon>Gunneridae</taxon>
        <taxon>Pentapetalae</taxon>
        <taxon>asterids</taxon>
        <taxon>lamiids</taxon>
        <taxon>Gentianales</taxon>
        <taxon>Rubiaceae</taxon>
        <taxon>Ixoroideae</taxon>
        <taxon>Gardenieae complex</taxon>
        <taxon>Bertiereae - Coffeeae clade</taxon>
        <taxon>Coffeeae</taxon>
        <taxon>Coffea</taxon>
    </lineage>
</organism>
<proteinExistence type="predicted"/>
<dbReference type="SUPFAM" id="SSF52540">
    <property type="entry name" value="P-loop containing nucleoside triphosphate hydrolases"/>
    <property type="match status" value="1"/>
</dbReference>
<evidence type="ECO:0000313" key="2">
    <source>
        <dbReference type="Proteomes" id="UP001652660"/>
    </source>
</evidence>
<name>A0A6P6U5E0_COFAR</name>
<reference evidence="3" key="2">
    <citation type="submission" date="2025-08" db="UniProtKB">
        <authorList>
            <consortium name="RefSeq"/>
        </authorList>
    </citation>
    <scope>IDENTIFICATION</scope>
    <source>
        <tissue evidence="3">Leaves</tissue>
    </source>
</reference>
<feature type="region of interest" description="Disordered" evidence="1">
    <location>
        <begin position="84"/>
        <end position="103"/>
    </location>
</feature>
<dbReference type="OrthoDB" id="122245at2759"/>
<keyword evidence="2" id="KW-1185">Reference proteome</keyword>
<protein>
    <submittedName>
        <fullName evidence="3">Uncharacterized protein isoform X1</fullName>
    </submittedName>
</protein>
<dbReference type="RefSeq" id="XP_027085222.2">
    <property type="nucleotide sequence ID" value="XM_027229421.2"/>
</dbReference>
<evidence type="ECO:0000313" key="3">
    <source>
        <dbReference type="RefSeq" id="XP_027085222.2"/>
    </source>
</evidence>
<accession>A0A6P6U5E0</accession>
<gene>
    <name evidence="3" type="primary">LOC113707210</name>
</gene>
<dbReference type="Gene3D" id="3.40.50.300">
    <property type="entry name" value="P-loop containing nucleotide triphosphate hydrolases"/>
    <property type="match status" value="1"/>
</dbReference>
<evidence type="ECO:0000256" key="1">
    <source>
        <dbReference type="SAM" id="MobiDB-lite"/>
    </source>
</evidence>
<sequence length="269" mass="30399">MTSGHIGSNYPKFIFLILNNLPILGFLEVTWAKVLSFTSSVPRLYEINSIDPFLVYYPFTVHSLPRNKNLFLLRCQLSTTAHKRTEEAADNHRRTRGNSRTFGTDMDQNSVELKVTDVLELLKTRKVVLSGKSGTGKTWMARKVGLLAVKNQDVHSTLWISLSVEHDEMALYEHIANQLSVFSTHMELEDEDINKVEDIVGKKETLDELKEKVCMRLSADGGPQKILVILDDEGSKMKEGDGDLNKVLQFIQQHLKTIADGDGEQKLKV</sequence>
<dbReference type="Proteomes" id="UP001652660">
    <property type="component" value="Chromosome 8c"/>
</dbReference>